<dbReference type="Pfam" id="PF14693">
    <property type="entry name" value="Ribosomal_TL5_C"/>
    <property type="match status" value="1"/>
</dbReference>
<dbReference type="Pfam" id="PF01386">
    <property type="entry name" value="Ribosomal_L25p"/>
    <property type="match status" value="1"/>
</dbReference>
<evidence type="ECO:0000313" key="9">
    <source>
        <dbReference type="EMBL" id="MDK6274919.1"/>
    </source>
</evidence>
<dbReference type="HAMAP" id="MF_01334">
    <property type="entry name" value="Ribosomal_bL25_CTC"/>
    <property type="match status" value="1"/>
</dbReference>
<evidence type="ECO:0000256" key="1">
    <source>
        <dbReference type="ARBA" id="ARBA00022730"/>
    </source>
</evidence>
<sequence length="209" mass="22932">MQKFETIDAEVREDFGKGSARRARRDGQIPAVVYGHGTEPEHLLLPAHQTTLAVRQANAILSLKVAGDERLVMVKDIQRHPLRQTVDHLDLLIVKRGEKVSVDVYLDYQGEVAPGLAAALDIQEVTVLADALNIPDTLVVNLEGREEGSVLASDIELPEGVELEIDPETVIATVEEPQEIELPEDEETEEAGEEAAETPAEEKSEEDSK</sequence>
<dbReference type="Proteomes" id="UP001240483">
    <property type="component" value="Unassembled WGS sequence"/>
</dbReference>
<comment type="caution">
    <text evidence="9">The sequence shown here is derived from an EMBL/GenBank/DDBJ whole genome shotgun (WGS) entry which is preliminary data.</text>
</comment>
<comment type="subunit">
    <text evidence="5">Part of the 50S ribosomal subunit; part of the 5S rRNA/L5/L18/L25 subcomplex. Contacts the 5S rRNA. Binds to the 5S rRNA independently of L5 and L18.</text>
</comment>
<protein>
    <recommendedName>
        <fullName evidence="5">Large ribosomal subunit protein bL25</fullName>
    </recommendedName>
    <alternativeName>
        <fullName evidence="5">General stress protein CTC</fullName>
    </alternativeName>
</protein>
<keyword evidence="2 5" id="KW-0694">RNA-binding</keyword>
<dbReference type="InterPro" id="IPR001021">
    <property type="entry name" value="Ribosomal_bL25_long"/>
</dbReference>
<feature type="domain" description="Large ribosomal subunit protein bL25 L25" evidence="7">
    <location>
        <begin position="7"/>
        <end position="91"/>
    </location>
</feature>
<dbReference type="GO" id="GO:0006412">
    <property type="term" value="P:translation"/>
    <property type="evidence" value="ECO:0007669"/>
    <property type="project" value="UniProtKB-UniRule"/>
</dbReference>
<keyword evidence="4 5" id="KW-0687">Ribonucleoprotein</keyword>
<dbReference type="GO" id="GO:0008097">
    <property type="term" value="F:5S rRNA binding"/>
    <property type="evidence" value="ECO:0007669"/>
    <property type="project" value="InterPro"/>
</dbReference>
<comment type="function">
    <text evidence="5">This is one of the proteins that binds to the 5S RNA in the ribosome where it forms part of the central protuberance.</text>
</comment>
<dbReference type="NCBIfam" id="TIGR00731">
    <property type="entry name" value="bL25_bact_ctc"/>
    <property type="match status" value="1"/>
</dbReference>
<accession>A0AAP4FDE5</accession>
<keyword evidence="3 5" id="KW-0689">Ribosomal protein</keyword>
<dbReference type="CDD" id="cd00495">
    <property type="entry name" value="Ribosomal_L25_TL5_CTC"/>
    <property type="match status" value="1"/>
</dbReference>
<dbReference type="PANTHER" id="PTHR33284:SF1">
    <property type="entry name" value="RIBOSOMAL PROTEIN L25_GLN-TRNA SYNTHETASE, ANTI-CODON-BINDING DOMAIN-CONTAINING PROTEIN"/>
    <property type="match status" value="1"/>
</dbReference>
<dbReference type="GO" id="GO:0003735">
    <property type="term" value="F:structural constituent of ribosome"/>
    <property type="evidence" value="ECO:0007669"/>
    <property type="project" value="InterPro"/>
</dbReference>
<dbReference type="GO" id="GO:0022625">
    <property type="term" value="C:cytosolic large ribosomal subunit"/>
    <property type="evidence" value="ECO:0007669"/>
    <property type="project" value="TreeGrafter"/>
</dbReference>
<dbReference type="RefSeq" id="WP_285332843.1">
    <property type="nucleotide sequence ID" value="NZ_JASODW010000003.1"/>
</dbReference>
<dbReference type="PANTHER" id="PTHR33284">
    <property type="entry name" value="RIBOSOMAL PROTEIN L25/GLN-TRNA SYNTHETASE, ANTI-CODON-BINDING DOMAIN-CONTAINING PROTEIN"/>
    <property type="match status" value="1"/>
</dbReference>
<keyword evidence="1 5" id="KW-0699">rRNA-binding</keyword>
<dbReference type="NCBIfam" id="NF004131">
    <property type="entry name" value="PRK05618.2-1"/>
    <property type="match status" value="1"/>
</dbReference>
<evidence type="ECO:0000313" key="10">
    <source>
        <dbReference type="Proteomes" id="UP001240483"/>
    </source>
</evidence>
<evidence type="ECO:0000256" key="2">
    <source>
        <dbReference type="ARBA" id="ARBA00022884"/>
    </source>
</evidence>
<dbReference type="InterPro" id="IPR029751">
    <property type="entry name" value="Ribosomal_L25_dom"/>
</dbReference>
<dbReference type="InterPro" id="IPR011035">
    <property type="entry name" value="Ribosomal_bL25/Gln-tRNA_synth"/>
</dbReference>
<name>A0AAP4FDE5_9MICC</name>
<dbReference type="InterPro" id="IPR020930">
    <property type="entry name" value="Ribosomal_uL5_bac-type"/>
</dbReference>
<comment type="similarity">
    <text evidence="5">Belongs to the bacterial ribosomal protein bL25 family. CTC subfamily.</text>
</comment>
<evidence type="ECO:0000256" key="6">
    <source>
        <dbReference type="SAM" id="MobiDB-lite"/>
    </source>
</evidence>
<dbReference type="InterPro" id="IPR037121">
    <property type="entry name" value="Ribosomal_bL25_C"/>
</dbReference>
<evidence type="ECO:0000256" key="5">
    <source>
        <dbReference type="HAMAP-Rule" id="MF_01334"/>
    </source>
</evidence>
<evidence type="ECO:0000259" key="8">
    <source>
        <dbReference type="Pfam" id="PF14693"/>
    </source>
</evidence>
<feature type="domain" description="Large ribosomal subunit protein bL25 beta" evidence="8">
    <location>
        <begin position="99"/>
        <end position="178"/>
    </location>
</feature>
<dbReference type="Gene3D" id="2.170.120.20">
    <property type="entry name" value="Ribosomal protein L25, beta domain"/>
    <property type="match status" value="1"/>
</dbReference>
<dbReference type="Gene3D" id="2.40.240.10">
    <property type="entry name" value="Ribosomal Protein L25, Chain P"/>
    <property type="match status" value="1"/>
</dbReference>
<feature type="compositionally biased region" description="Basic and acidic residues" evidence="6">
    <location>
        <begin position="200"/>
        <end position="209"/>
    </location>
</feature>
<evidence type="ECO:0000259" key="7">
    <source>
        <dbReference type="Pfam" id="PF01386"/>
    </source>
</evidence>
<dbReference type="InterPro" id="IPR020056">
    <property type="entry name" value="Rbsml_bL25/Gln-tRNA_synth_N"/>
</dbReference>
<dbReference type="AlphaFoldDB" id="A0AAP4FDE5"/>
<proteinExistence type="inferred from homology"/>
<dbReference type="InterPro" id="IPR020057">
    <property type="entry name" value="Ribosomal_bL25_b-dom"/>
</dbReference>
<evidence type="ECO:0000256" key="4">
    <source>
        <dbReference type="ARBA" id="ARBA00023274"/>
    </source>
</evidence>
<feature type="compositionally biased region" description="Acidic residues" evidence="6">
    <location>
        <begin position="176"/>
        <end position="196"/>
    </location>
</feature>
<reference evidence="9" key="1">
    <citation type="submission" date="2023-05" db="EMBL/GenBank/DDBJ databases">
        <title>Cataloging the Phylogenetic Diversity of Human Bladder Bacteria.</title>
        <authorList>
            <person name="Du J."/>
        </authorList>
    </citation>
    <scope>NUCLEOTIDE SEQUENCE</scope>
    <source>
        <strain evidence="9">UMB9978</strain>
    </source>
</reference>
<evidence type="ECO:0000256" key="3">
    <source>
        <dbReference type="ARBA" id="ARBA00022980"/>
    </source>
</evidence>
<gene>
    <name evidence="5" type="primary">rplY</name>
    <name evidence="5" type="synonym">ctc</name>
    <name evidence="9" type="ORF">QP116_04055</name>
</gene>
<dbReference type="SUPFAM" id="SSF50715">
    <property type="entry name" value="Ribosomal protein L25-like"/>
    <property type="match status" value="1"/>
</dbReference>
<feature type="region of interest" description="Disordered" evidence="6">
    <location>
        <begin position="174"/>
        <end position="209"/>
    </location>
</feature>
<organism evidence="9 10">
    <name type="scientific">Pseudoglutamicibacter cumminsii</name>
    <dbReference type="NCBI Taxonomy" id="156979"/>
    <lineage>
        <taxon>Bacteria</taxon>
        <taxon>Bacillati</taxon>
        <taxon>Actinomycetota</taxon>
        <taxon>Actinomycetes</taxon>
        <taxon>Micrococcales</taxon>
        <taxon>Micrococcaceae</taxon>
        <taxon>Pseudoglutamicibacter</taxon>
    </lineage>
</organism>
<dbReference type="EMBL" id="JASODW010000003">
    <property type="protein sequence ID" value="MDK6274919.1"/>
    <property type="molecule type" value="Genomic_DNA"/>
</dbReference>